<evidence type="ECO:0000259" key="2">
    <source>
        <dbReference type="Pfam" id="PF00248"/>
    </source>
</evidence>
<accession>A0A9W8XEP7</accession>
<dbReference type="RefSeq" id="XP_056068171.1">
    <property type="nucleotide sequence ID" value="XM_056218906.1"/>
</dbReference>
<dbReference type="AlphaFoldDB" id="A0A9W8XEP7"/>
<dbReference type="EMBL" id="JAPEUX010000007">
    <property type="protein sequence ID" value="KAJ4348783.1"/>
    <property type="molecule type" value="Genomic_DNA"/>
</dbReference>
<keyword evidence="4" id="KW-1185">Reference proteome</keyword>
<name>A0A9W8XEP7_9PLEO</name>
<comment type="caution">
    <text evidence="3">The sequence shown here is derived from an EMBL/GenBank/DDBJ whole genome shotgun (WGS) entry which is preliminary data.</text>
</comment>
<evidence type="ECO:0000313" key="4">
    <source>
        <dbReference type="Proteomes" id="UP001140513"/>
    </source>
</evidence>
<dbReference type="GO" id="GO:0016491">
    <property type="term" value="F:oxidoreductase activity"/>
    <property type="evidence" value="ECO:0007669"/>
    <property type="project" value="UniProtKB-KW"/>
</dbReference>
<evidence type="ECO:0000256" key="1">
    <source>
        <dbReference type="ARBA" id="ARBA00023002"/>
    </source>
</evidence>
<dbReference type="GeneID" id="80913691"/>
<protein>
    <recommendedName>
        <fullName evidence="2">NADP-dependent oxidoreductase domain-containing protein</fullName>
    </recommendedName>
</protein>
<dbReference type="CDD" id="cd19075">
    <property type="entry name" value="AKR_AKR7A1-5"/>
    <property type="match status" value="1"/>
</dbReference>
<reference evidence="3" key="1">
    <citation type="submission" date="2022-10" db="EMBL/GenBank/DDBJ databases">
        <title>Tapping the CABI collections for fungal endophytes: first genome assemblies for Collariella, Neodidymelliopsis, Ascochyta clinopodiicola, Didymella pomorum, Didymosphaeria variabile, Neocosmospora piperis and Neocucurbitaria cava.</title>
        <authorList>
            <person name="Hill R."/>
        </authorList>
    </citation>
    <scope>NUCLEOTIDE SEQUENCE</scope>
    <source>
        <strain evidence="3">IMI 356815</strain>
    </source>
</reference>
<dbReference type="SUPFAM" id="SSF51430">
    <property type="entry name" value="NAD(P)-linked oxidoreductase"/>
    <property type="match status" value="1"/>
</dbReference>
<keyword evidence="1" id="KW-0560">Oxidoreductase</keyword>
<organism evidence="3 4">
    <name type="scientific">Didymosphaeria variabile</name>
    <dbReference type="NCBI Taxonomy" id="1932322"/>
    <lineage>
        <taxon>Eukaryota</taxon>
        <taxon>Fungi</taxon>
        <taxon>Dikarya</taxon>
        <taxon>Ascomycota</taxon>
        <taxon>Pezizomycotina</taxon>
        <taxon>Dothideomycetes</taxon>
        <taxon>Pleosporomycetidae</taxon>
        <taxon>Pleosporales</taxon>
        <taxon>Massarineae</taxon>
        <taxon>Didymosphaeriaceae</taxon>
        <taxon>Didymosphaeria</taxon>
    </lineage>
</organism>
<dbReference type="InterPro" id="IPR023210">
    <property type="entry name" value="NADP_OxRdtase_dom"/>
</dbReference>
<dbReference type="PANTHER" id="PTHR43364:SF4">
    <property type="entry name" value="NAD(P)-LINKED OXIDOREDUCTASE SUPERFAMILY PROTEIN"/>
    <property type="match status" value="1"/>
</dbReference>
<gene>
    <name evidence="3" type="ORF">N0V89_010161</name>
</gene>
<dbReference type="InterPro" id="IPR036812">
    <property type="entry name" value="NAD(P)_OxRdtase_dom_sf"/>
</dbReference>
<feature type="domain" description="NADP-dependent oxidoreductase" evidence="2">
    <location>
        <begin position="7"/>
        <end position="330"/>
    </location>
</feature>
<dbReference type="Gene3D" id="3.20.20.100">
    <property type="entry name" value="NADP-dependent oxidoreductase domain"/>
    <property type="match status" value="1"/>
</dbReference>
<dbReference type="OrthoDB" id="2310150at2759"/>
<proteinExistence type="predicted"/>
<dbReference type="Pfam" id="PF00248">
    <property type="entry name" value="Aldo_ket_red"/>
    <property type="match status" value="1"/>
</dbReference>
<dbReference type="Proteomes" id="UP001140513">
    <property type="component" value="Unassembled WGS sequence"/>
</dbReference>
<dbReference type="InterPro" id="IPR050523">
    <property type="entry name" value="AKR_Detox_Biosynth"/>
</dbReference>
<sequence>MAQTHLKVVFGAMTFGPKGTRSGQVTSLSDQASMLDTFQSHGHSEIDTARLYNNGHSELMLAQNNWHKRGLSVATKLYPTKGAVSVDFRRAAMDFPMYDHSPADLRRGLGESLEALAAEEVGVDVFYLHAPDRNTPFEETLRGVNQLYEEGKLRRFGVSNYMAWEVAQMCEICIRNNWIRPTIYQGLYNVFSRKMEDELIPCLRYYNISFYAYAPLAGGLMTGKYSRDQTDFEPGSRYAPGTLSSRTHRPRYWNDLYFDGIEEVRAAADKHGLTLAEVALRWMNWHSKLEKETGDAVIVGASSVKHLEQNLVDLEKGRLPEDVVQAMESAYLKVKAVAPPYYH</sequence>
<dbReference type="PANTHER" id="PTHR43364">
    <property type="entry name" value="NADH-SPECIFIC METHYLGLYOXAL REDUCTASE-RELATED"/>
    <property type="match status" value="1"/>
</dbReference>
<evidence type="ECO:0000313" key="3">
    <source>
        <dbReference type="EMBL" id="KAJ4348783.1"/>
    </source>
</evidence>